<proteinExistence type="inferred from homology"/>
<dbReference type="GO" id="GO:0015940">
    <property type="term" value="P:pantothenate biosynthetic process"/>
    <property type="evidence" value="ECO:0007669"/>
    <property type="project" value="UniProtKB-KW"/>
</dbReference>
<reference evidence="7" key="2">
    <citation type="submission" date="2020-09" db="EMBL/GenBank/DDBJ databases">
        <authorList>
            <person name="Sun Q."/>
            <person name="Zhou Y."/>
        </authorList>
    </citation>
    <scope>NUCLEOTIDE SEQUENCE</scope>
    <source>
        <strain evidence="7">CGMCC 1.12153</strain>
    </source>
</reference>
<evidence type="ECO:0000259" key="5">
    <source>
        <dbReference type="Pfam" id="PF02558"/>
    </source>
</evidence>
<feature type="domain" description="Ketopantoate reductase N-terminal" evidence="5">
    <location>
        <begin position="3"/>
        <end position="151"/>
    </location>
</feature>
<comment type="pathway">
    <text evidence="4">Cofactor biosynthesis; (R)-pantothenate biosynthesis; (R)-pantoate from 3-methyl-2-oxobutanoate: step 2/2.</text>
</comment>
<evidence type="ECO:0000313" key="7">
    <source>
        <dbReference type="EMBL" id="GGF24896.1"/>
    </source>
</evidence>
<dbReference type="EC" id="1.1.1.169" evidence="4"/>
<dbReference type="Pfam" id="PF02558">
    <property type="entry name" value="ApbA"/>
    <property type="match status" value="1"/>
</dbReference>
<evidence type="ECO:0000256" key="2">
    <source>
        <dbReference type="ARBA" id="ARBA00022857"/>
    </source>
</evidence>
<comment type="function">
    <text evidence="4">Catalyzes the NADPH-dependent reduction of ketopantoate into pantoic acid.</text>
</comment>
<accession>A0A917B5D0</accession>
<dbReference type="FunFam" id="3.40.50.720:FF:000307">
    <property type="entry name" value="2-dehydropantoate 2-reductase"/>
    <property type="match status" value="1"/>
</dbReference>
<evidence type="ECO:0000313" key="8">
    <source>
        <dbReference type="Proteomes" id="UP000660110"/>
    </source>
</evidence>
<feature type="domain" description="Ketopantoate reductase C-terminal" evidence="6">
    <location>
        <begin position="178"/>
        <end position="300"/>
    </location>
</feature>
<dbReference type="EMBL" id="BMEL01000003">
    <property type="protein sequence ID" value="GGF24896.1"/>
    <property type="molecule type" value="Genomic_DNA"/>
</dbReference>
<dbReference type="RefSeq" id="WP_188377831.1">
    <property type="nucleotide sequence ID" value="NZ_BMEL01000003.1"/>
</dbReference>
<dbReference type="PANTHER" id="PTHR21708:SF26">
    <property type="entry name" value="2-DEHYDROPANTOATE 2-REDUCTASE"/>
    <property type="match status" value="1"/>
</dbReference>
<name>A0A917B5D0_HALAA</name>
<keyword evidence="4" id="KW-0566">Pantothenate biosynthesis</keyword>
<comment type="catalytic activity">
    <reaction evidence="4">
        <text>(R)-pantoate + NADP(+) = 2-dehydropantoate + NADPH + H(+)</text>
        <dbReference type="Rhea" id="RHEA:16233"/>
        <dbReference type="ChEBI" id="CHEBI:11561"/>
        <dbReference type="ChEBI" id="CHEBI:15378"/>
        <dbReference type="ChEBI" id="CHEBI:15980"/>
        <dbReference type="ChEBI" id="CHEBI:57783"/>
        <dbReference type="ChEBI" id="CHEBI:58349"/>
        <dbReference type="EC" id="1.1.1.169"/>
    </reaction>
</comment>
<dbReference type="InterPro" id="IPR036291">
    <property type="entry name" value="NAD(P)-bd_dom_sf"/>
</dbReference>
<dbReference type="InterPro" id="IPR051402">
    <property type="entry name" value="KPR-Related"/>
</dbReference>
<evidence type="ECO:0000259" key="6">
    <source>
        <dbReference type="Pfam" id="PF08546"/>
    </source>
</evidence>
<organism evidence="7 8">
    <name type="scientific">Halobacillus andaensis</name>
    <dbReference type="NCBI Taxonomy" id="1176239"/>
    <lineage>
        <taxon>Bacteria</taxon>
        <taxon>Bacillati</taxon>
        <taxon>Bacillota</taxon>
        <taxon>Bacilli</taxon>
        <taxon>Bacillales</taxon>
        <taxon>Bacillaceae</taxon>
        <taxon>Halobacillus</taxon>
    </lineage>
</organism>
<dbReference type="Gene3D" id="3.40.50.720">
    <property type="entry name" value="NAD(P)-binding Rossmann-like Domain"/>
    <property type="match status" value="1"/>
</dbReference>
<comment type="similarity">
    <text evidence="1 4">Belongs to the ketopantoate reductase family.</text>
</comment>
<dbReference type="InterPro" id="IPR003710">
    <property type="entry name" value="ApbA"/>
</dbReference>
<dbReference type="InterPro" id="IPR013332">
    <property type="entry name" value="KPR_N"/>
</dbReference>
<dbReference type="SUPFAM" id="SSF48179">
    <property type="entry name" value="6-phosphogluconate dehydrogenase C-terminal domain-like"/>
    <property type="match status" value="1"/>
</dbReference>
<dbReference type="Pfam" id="PF08546">
    <property type="entry name" value="ApbA_C"/>
    <property type="match status" value="1"/>
</dbReference>
<dbReference type="InterPro" id="IPR008927">
    <property type="entry name" value="6-PGluconate_DH-like_C_sf"/>
</dbReference>
<dbReference type="SUPFAM" id="SSF51735">
    <property type="entry name" value="NAD(P)-binding Rossmann-fold domains"/>
    <property type="match status" value="1"/>
</dbReference>
<dbReference type="GO" id="GO:0008677">
    <property type="term" value="F:2-dehydropantoate 2-reductase activity"/>
    <property type="evidence" value="ECO:0007669"/>
    <property type="project" value="UniProtKB-EC"/>
</dbReference>
<dbReference type="GO" id="GO:0005737">
    <property type="term" value="C:cytoplasm"/>
    <property type="evidence" value="ECO:0007669"/>
    <property type="project" value="TreeGrafter"/>
</dbReference>
<keyword evidence="3 4" id="KW-0560">Oxidoreductase</keyword>
<dbReference type="InterPro" id="IPR013328">
    <property type="entry name" value="6PGD_dom2"/>
</dbReference>
<dbReference type="InterPro" id="IPR013752">
    <property type="entry name" value="KPA_reductase"/>
</dbReference>
<gene>
    <name evidence="7" type="ORF">GCM10010954_24770</name>
</gene>
<keyword evidence="8" id="KW-1185">Reference proteome</keyword>
<dbReference type="Proteomes" id="UP000660110">
    <property type="component" value="Unassembled WGS sequence"/>
</dbReference>
<dbReference type="PANTHER" id="PTHR21708">
    <property type="entry name" value="PROBABLE 2-DEHYDROPANTOATE 2-REDUCTASE"/>
    <property type="match status" value="1"/>
</dbReference>
<protein>
    <recommendedName>
        <fullName evidence="4">2-dehydropantoate 2-reductase</fullName>
        <ecNumber evidence="4">1.1.1.169</ecNumber>
    </recommendedName>
    <alternativeName>
        <fullName evidence="4">Ketopantoate reductase</fullName>
    </alternativeName>
</protein>
<evidence type="ECO:0000256" key="3">
    <source>
        <dbReference type="ARBA" id="ARBA00023002"/>
    </source>
</evidence>
<dbReference type="Gene3D" id="1.10.1040.10">
    <property type="entry name" value="N-(1-d-carboxylethyl)-l-norvaline Dehydrogenase, domain 2"/>
    <property type="match status" value="1"/>
</dbReference>
<evidence type="ECO:0000256" key="4">
    <source>
        <dbReference type="RuleBase" id="RU362068"/>
    </source>
</evidence>
<sequence length="306" mass="34290">MKIVVLGAGALGAYYGARWQETGHEVINLVREGRADQLRTHGLTLHSKMGNYEVPNLTIAESPEEIQEADLVFLSVKGYHLRGTIPWLKELVQKGAKVLPVLNGVEHLPILQKELGEEAVIGGLAYIIATLDENGHVQHTSTFHDLVFGPLHPSQQQICEEIGIACNQANMDGKQSANILEEIWNKYMFITAFSGITTATNLPIGDVRQYPETFIISKKILQEMKTLANAHHIQLTDEQVENAFEKLNGFDHEMTSSMHQDRRKGLPLEVEHLHGGALRLAEEHELPLPYIQTIHAMIKPFESYQK</sequence>
<comment type="caution">
    <text evidence="7">The sequence shown here is derived from an EMBL/GenBank/DDBJ whole genome shotgun (WGS) entry which is preliminary data.</text>
</comment>
<dbReference type="AlphaFoldDB" id="A0A917B5D0"/>
<keyword evidence="2 4" id="KW-0521">NADP</keyword>
<dbReference type="FunFam" id="1.10.1040.10:FF:000017">
    <property type="entry name" value="2-dehydropantoate 2-reductase"/>
    <property type="match status" value="1"/>
</dbReference>
<dbReference type="NCBIfam" id="TIGR00745">
    <property type="entry name" value="apbA_panE"/>
    <property type="match status" value="1"/>
</dbReference>
<reference evidence="7" key="1">
    <citation type="journal article" date="2014" name="Int. J. Syst. Evol. Microbiol.">
        <title>Complete genome sequence of Corynebacterium casei LMG S-19264T (=DSM 44701T), isolated from a smear-ripened cheese.</title>
        <authorList>
            <consortium name="US DOE Joint Genome Institute (JGI-PGF)"/>
            <person name="Walter F."/>
            <person name="Albersmeier A."/>
            <person name="Kalinowski J."/>
            <person name="Ruckert C."/>
        </authorList>
    </citation>
    <scope>NUCLEOTIDE SEQUENCE</scope>
    <source>
        <strain evidence="7">CGMCC 1.12153</strain>
    </source>
</reference>
<evidence type="ECO:0000256" key="1">
    <source>
        <dbReference type="ARBA" id="ARBA00007870"/>
    </source>
</evidence>